<evidence type="ECO:0000313" key="7">
    <source>
        <dbReference type="EMBL" id="RHW47348.1"/>
    </source>
</evidence>
<dbReference type="GO" id="GO:0016020">
    <property type="term" value="C:membrane"/>
    <property type="evidence" value="ECO:0007669"/>
    <property type="project" value="UniProtKB-SubCell"/>
</dbReference>
<evidence type="ECO:0000256" key="3">
    <source>
        <dbReference type="ARBA" id="ARBA00022989"/>
    </source>
</evidence>
<feature type="transmembrane region" description="Helical" evidence="5">
    <location>
        <begin position="217"/>
        <end position="237"/>
    </location>
</feature>
<sequence length="244" mass="28101">MKKFLVLTQMNFKRLIFRNLRFFSFDILMPALFYLIFTKMVNQSVPKEFKVTYLVSMLIFATLLSSIITVVNNILDDQEQHFIRLMDVTSLNPSTYYGSFFLTILFLTVVEVIAIEIIAYVIVGVQLSLINWSIITLCVTFGSIILMIFGSVITFMGDAGMVNLFSSMLVFPLALISGLWFPLTMFPDWLQQIGKTLPTYQTMDIINQLINRQKWSLPSLLGELIWLALGIMLMFIVQRKRSKV</sequence>
<evidence type="ECO:0000256" key="4">
    <source>
        <dbReference type="ARBA" id="ARBA00023136"/>
    </source>
</evidence>
<feature type="transmembrane region" description="Helical" evidence="5">
    <location>
        <begin position="161"/>
        <end position="181"/>
    </location>
</feature>
<feature type="transmembrane region" description="Helical" evidence="5">
    <location>
        <begin position="96"/>
        <end position="123"/>
    </location>
</feature>
<proteinExistence type="predicted"/>
<feature type="transmembrane region" description="Helical" evidence="5">
    <location>
        <begin position="53"/>
        <end position="75"/>
    </location>
</feature>
<comment type="subcellular location">
    <subcellularLocation>
        <location evidence="1">Membrane</location>
        <topology evidence="1">Multi-pass membrane protein</topology>
    </subcellularLocation>
</comment>
<organism evidence="7 8">
    <name type="scientific">Bombilactobacillus bombi</name>
    <dbReference type="NCBI Taxonomy" id="1303590"/>
    <lineage>
        <taxon>Bacteria</taxon>
        <taxon>Bacillati</taxon>
        <taxon>Bacillota</taxon>
        <taxon>Bacilli</taxon>
        <taxon>Lactobacillales</taxon>
        <taxon>Lactobacillaceae</taxon>
        <taxon>Bombilactobacillus</taxon>
    </lineage>
</organism>
<dbReference type="Pfam" id="PF12698">
    <property type="entry name" value="ABC2_membrane_3"/>
    <property type="match status" value="1"/>
</dbReference>
<accession>A0A3R6YJJ6</accession>
<protein>
    <recommendedName>
        <fullName evidence="6">ABC-2 type transporter transmembrane domain-containing protein</fullName>
    </recommendedName>
</protein>
<evidence type="ECO:0000313" key="8">
    <source>
        <dbReference type="Proteomes" id="UP000284822"/>
    </source>
</evidence>
<dbReference type="PANTHER" id="PTHR43027">
    <property type="entry name" value="DOXORUBICIN RESISTANCE ABC TRANSPORTER PERMEASE PROTEIN DRRC-RELATED"/>
    <property type="match status" value="1"/>
</dbReference>
<comment type="caution">
    <text evidence="7">The sequence shown here is derived from an EMBL/GenBank/DDBJ whole genome shotgun (WGS) entry which is preliminary data.</text>
</comment>
<evidence type="ECO:0000259" key="6">
    <source>
        <dbReference type="Pfam" id="PF12698"/>
    </source>
</evidence>
<gene>
    <name evidence="7" type="ORF">DS832_04170</name>
</gene>
<name>A0A3R6YJJ6_9LACO</name>
<dbReference type="RefSeq" id="WP_118910505.1">
    <property type="nucleotide sequence ID" value="NZ_QOCS01000008.1"/>
</dbReference>
<dbReference type="PANTHER" id="PTHR43027:SF1">
    <property type="entry name" value="DOXORUBICIN RESISTANCE ABC TRANSPORTER PERMEASE PROTEIN DRRC-RELATED"/>
    <property type="match status" value="1"/>
</dbReference>
<dbReference type="EMBL" id="QOCS01000008">
    <property type="protein sequence ID" value="RHW47348.1"/>
    <property type="molecule type" value="Genomic_DNA"/>
</dbReference>
<dbReference type="AlphaFoldDB" id="A0A3R6YJJ6"/>
<dbReference type="InterPro" id="IPR013525">
    <property type="entry name" value="ABC2_TM"/>
</dbReference>
<dbReference type="InterPro" id="IPR052902">
    <property type="entry name" value="ABC-2_transporter"/>
</dbReference>
<dbReference type="Proteomes" id="UP000284822">
    <property type="component" value="Unassembled WGS sequence"/>
</dbReference>
<keyword evidence="3 5" id="KW-1133">Transmembrane helix</keyword>
<evidence type="ECO:0000256" key="5">
    <source>
        <dbReference type="SAM" id="Phobius"/>
    </source>
</evidence>
<feature type="transmembrane region" description="Helical" evidence="5">
    <location>
        <begin position="20"/>
        <end position="41"/>
    </location>
</feature>
<feature type="domain" description="ABC-2 type transporter transmembrane" evidence="6">
    <location>
        <begin position="51"/>
        <end position="236"/>
    </location>
</feature>
<evidence type="ECO:0000256" key="1">
    <source>
        <dbReference type="ARBA" id="ARBA00004141"/>
    </source>
</evidence>
<reference evidence="7 8" key="1">
    <citation type="submission" date="2018-07" db="EMBL/GenBank/DDBJ databases">
        <title>Genome sequences of six Lactobacillus spp. isolated from bumble bee guts.</title>
        <authorList>
            <person name="Motta E.V.S."/>
            <person name="Moran N.A."/>
        </authorList>
    </citation>
    <scope>NUCLEOTIDE SEQUENCE [LARGE SCALE GENOMIC DNA]</scope>
    <source>
        <strain evidence="7 8">LV-8.1</strain>
    </source>
</reference>
<evidence type="ECO:0000256" key="2">
    <source>
        <dbReference type="ARBA" id="ARBA00022692"/>
    </source>
</evidence>
<dbReference type="GO" id="GO:0140359">
    <property type="term" value="F:ABC-type transporter activity"/>
    <property type="evidence" value="ECO:0007669"/>
    <property type="project" value="InterPro"/>
</dbReference>
<keyword evidence="2 5" id="KW-0812">Transmembrane</keyword>
<feature type="transmembrane region" description="Helical" evidence="5">
    <location>
        <begin position="129"/>
        <end position="149"/>
    </location>
</feature>
<keyword evidence="4 5" id="KW-0472">Membrane</keyword>